<dbReference type="SMART" id="SM00387">
    <property type="entry name" value="HATPase_c"/>
    <property type="match status" value="1"/>
</dbReference>
<evidence type="ECO:0000256" key="6">
    <source>
        <dbReference type="ARBA" id="ARBA00022692"/>
    </source>
</evidence>
<dbReference type="SUPFAM" id="SSF47384">
    <property type="entry name" value="Homodimeric domain of signal transducing histidine kinase"/>
    <property type="match status" value="1"/>
</dbReference>
<dbReference type="GO" id="GO:0005886">
    <property type="term" value="C:plasma membrane"/>
    <property type="evidence" value="ECO:0007669"/>
    <property type="project" value="TreeGrafter"/>
</dbReference>
<keyword evidence="4" id="KW-0597">Phosphoprotein</keyword>
<dbReference type="InterPro" id="IPR036097">
    <property type="entry name" value="HisK_dim/P_sf"/>
</dbReference>
<evidence type="ECO:0000256" key="1">
    <source>
        <dbReference type="ARBA" id="ARBA00000085"/>
    </source>
</evidence>
<protein>
    <recommendedName>
        <fullName evidence="3">histidine kinase</fullName>
        <ecNumber evidence="3">2.7.13.3</ecNumber>
    </recommendedName>
</protein>
<feature type="domain" description="Histidine kinase" evidence="11">
    <location>
        <begin position="74"/>
        <end position="287"/>
    </location>
</feature>
<dbReference type="InterPro" id="IPR036890">
    <property type="entry name" value="HATPase_C_sf"/>
</dbReference>
<keyword evidence="9" id="KW-0902">Two-component regulatory system</keyword>
<evidence type="ECO:0000256" key="5">
    <source>
        <dbReference type="ARBA" id="ARBA00022679"/>
    </source>
</evidence>
<dbReference type="PANTHER" id="PTHR45436">
    <property type="entry name" value="SENSOR HISTIDINE KINASE YKOH"/>
    <property type="match status" value="1"/>
</dbReference>
<dbReference type="InterPro" id="IPR005467">
    <property type="entry name" value="His_kinase_dom"/>
</dbReference>
<dbReference type="Pfam" id="PF02518">
    <property type="entry name" value="HATPase_c"/>
    <property type="match status" value="1"/>
</dbReference>
<dbReference type="Gene3D" id="1.10.287.130">
    <property type="match status" value="1"/>
</dbReference>
<dbReference type="InterPro" id="IPR003661">
    <property type="entry name" value="HisK_dim/P_dom"/>
</dbReference>
<name>A0A5E4X4M2_9BURK</name>
<keyword evidence="10" id="KW-0472">Membrane</keyword>
<dbReference type="GO" id="GO:0000155">
    <property type="term" value="F:phosphorelay sensor kinase activity"/>
    <property type="evidence" value="ECO:0007669"/>
    <property type="project" value="InterPro"/>
</dbReference>
<dbReference type="SMART" id="SM00388">
    <property type="entry name" value="HisKA"/>
    <property type="match status" value="1"/>
</dbReference>
<dbReference type="InterPro" id="IPR004358">
    <property type="entry name" value="Sig_transdc_His_kin-like_C"/>
</dbReference>
<dbReference type="SUPFAM" id="SSF55874">
    <property type="entry name" value="ATPase domain of HSP90 chaperone/DNA topoisomerase II/histidine kinase"/>
    <property type="match status" value="1"/>
</dbReference>
<dbReference type="PROSITE" id="PS50109">
    <property type="entry name" value="HIS_KIN"/>
    <property type="match status" value="1"/>
</dbReference>
<evidence type="ECO:0000256" key="8">
    <source>
        <dbReference type="ARBA" id="ARBA00022989"/>
    </source>
</evidence>
<dbReference type="PANTHER" id="PTHR45436:SF15">
    <property type="entry name" value="SENSOR HISTIDINE KINASE CUSS"/>
    <property type="match status" value="1"/>
</dbReference>
<evidence type="ECO:0000256" key="2">
    <source>
        <dbReference type="ARBA" id="ARBA00004141"/>
    </source>
</evidence>
<comment type="subcellular location">
    <subcellularLocation>
        <location evidence="2">Membrane</location>
        <topology evidence="2">Multi-pass membrane protein</topology>
    </subcellularLocation>
</comment>
<dbReference type="CDD" id="cd00075">
    <property type="entry name" value="HATPase"/>
    <property type="match status" value="1"/>
</dbReference>
<dbReference type="InterPro" id="IPR050428">
    <property type="entry name" value="TCS_sensor_his_kinase"/>
</dbReference>
<keyword evidence="7 12" id="KW-0418">Kinase</keyword>
<keyword evidence="5" id="KW-0808">Transferase</keyword>
<organism evidence="12 13">
    <name type="scientific">Pandoraea pneumonica</name>
    <dbReference type="NCBI Taxonomy" id="2508299"/>
    <lineage>
        <taxon>Bacteria</taxon>
        <taxon>Pseudomonadati</taxon>
        <taxon>Pseudomonadota</taxon>
        <taxon>Betaproteobacteria</taxon>
        <taxon>Burkholderiales</taxon>
        <taxon>Burkholderiaceae</taxon>
        <taxon>Pandoraea</taxon>
    </lineage>
</organism>
<dbReference type="Pfam" id="PF00512">
    <property type="entry name" value="HisKA"/>
    <property type="match status" value="1"/>
</dbReference>
<evidence type="ECO:0000313" key="13">
    <source>
        <dbReference type="Proteomes" id="UP000366945"/>
    </source>
</evidence>
<dbReference type="CDD" id="cd00082">
    <property type="entry name" value="HisKA"/>
    <property type="match status" value="1"/>
</dbReference>
<gene>
    <name evidence="12" type="ORF">PPN31114_03672</name>
</gene>
<dbReference type="InterPro" id="IPR003594">
    <property type="entry name" value="HATPase_dom"/>
</dbReference>
<evidence type="ECO:0000256" key="9">
    <source>
        <dbReference type="ARBA" id="ARBA00023012"/>
    </source>
</evidence>
<evidence type="ECO:0000256" key="4">
    <source>
        <dbReference type="ARBA" id="ARBA00022553"/>
    </source>
</evidence>
<dbReference type="EMBL" id="CABPSK010000003">
    <property type="protein sequence ID" value="VVE31239.1"/>
    <property type="molecule type" value="Genomic_DNA"/>
</dbReference>
<dbReference type="AlphaFoldDB" id="A0A5E4X4M2"/>
<evidence type="ECO:0000256" key="3">
    <source>
        <dbReference type="ARBA" id="ARBA00012438"/>
    </source>
</evidence>
<dbReference type="PRINTS" id="PR00344">
    <property type="entry name" value="BCTRLSENSOR"/>
</dbReference>
<evidence type="ECO:0000256" key="7">
    <source>
        <dbReference type="ARBA" id="ARBA00022777"/>
    </source>
</evidence>
<evidence type="ECO:0000313" key="12">
    <source>
        <dbReference type="EMBL" id="VVE31239.1"/>
    </source>
</evidence>
<comment type="catalytic activity">
    <reaction evidence="1">
        <text>ATP + protein L-histidine = ADP + protein N-phospho-L-histidine.</text>
        <dbReference type="EC" id="2.7.13.3"/>
    </reaction>
</comment>
<keyword evidence="6" id="KW-0812">Transmembrane</keyword>
<dbReference type="Gene3D" id="3.30.565.10">
    <property type="entry name" value="Histidine kinase-like ATPase, C-terminal domain"/>
    <property type="match status" value="1"/>
</dbReference>
<keyword evidence="8" id="KW-1133">Transmembrane helix</keyword>
<sequence length="291" mass="31101">MLLLAALFVHLGLTFELRPLMTLKDEVANREPTHLVPIRVDRLHAELRPIVDAINQCIAQLNLYAATQRQFIADAAHQLRTPLAVLDAQIQFARRCESPDPKLADTLGCMQRSSHRMAALTSKLLLLAQAESTASGSLQDKVDVAGVVSDTLGDMLLLAEQRDIDLGADLAPDTHVAGNASLLSALVANLVDNAIRYTQGGGRVTASCRREHDDVVVQVADSGPGIPAEARARIFQRFYRGVTQAEGTGLGMAIVREIAQSHGGTVELGQGAQGTGLLVTVRLRAWPGGVA</sequence>
<evidence type="ECO:0000256" key="10">
    <source>
        <dbReference type="ARBA" id="ARBA00023136"/>
    </source>
</evidence>
<proteinExistence type="predicted"/>
<keyword evidence="13" id="KW-1185">Reference proteome</keyword>
<dbReference type="Proteomes" id="UP000366945">
    <property type="component" value="Unassembled WGS sequence"/>
</dbReference>
<dbReference type="EC" id="2.7.13.3" evidence="3"/>
<evidence type="ECO:0000259" key="11">
    <source>
        <dbReference type="PROSITE" id="PS50109"/>
    </source>
</evidence>
<reference evidence="12 13" key="1">
    <citation type="submission" date="2019-08" db="EMBL/GenBank/DDBJ databases">
        <authorList>
            <person name="Peeters C."/>
        </authorList>
    </citation>
    <scope>NUCLEOTIDE SEQUENCE [LARGE SCALE GENOMIC DNA]</scope>
    <source>
        <strain evidence="12 13">LMG 31114</strain>
    </source>
</reference>
<accession>A0A5E4X4M2</accession>